<keyword evidence="1" id="KW-0472">Membrane</keyword>
<dbReference type="AlphaFoldDB" id="T1A9Z9"/>
<gene>
    <name evidence="2" type="ORF">B2A_06235</name>
</gene>
<name>T1A9Z9_9ZZZZ</name>
<comment type="caution">
    <text evidence="2">The sequence shown here is derived from an EMBL/GenBank/DDBJ whole genome shotgun (WGS) entry which is preliminary data.</text>
</comment>
<evidence type="ECO:0000256" key="1">
    <source>
        <dbReference type="SAM" id="Phobius"/>
    </source>
</evidence>
<feature type="transmembrane region" description="Helical" evidence="1">
    <location>
        <begin position="75"/>
        <end position="108"/>
    </location>
</feature>
<evidence type="ECO:0000313" key="2">
    <source>
        <dbReference type="EMBL" id="EQD53842.1"/>
    </source>
</evidence>
<keyword evidence="1" id="KW-1133">Transmembrane helix</keyword>
<reference evidence="2" key="2">
    <citation type="journal article" date="2014" name="ISME J.">
        <title>Microbial stratification in low pH oxic and suboxic macroscopic growths along an acid mine drainage.</title>
        <authorList>
            <person name="Mendez-Garcia C."/>
            <person name="Mesa V."/>
            <person name="Sprenger R.R."/>
            <person name="Richter M."/>
            <person name="Diez M.S."/>
            <person name="Solano J."/>
            <person name="Bargiela R."/>
            <person name="Golyshina O.V."/>
            <person name="Manteca A."/>
            <person name="Ramos J.L."/>
            <person name="Gallego J.R."/>
            <person name="Llorente I."/>
            <person name="Martins Dos Santos V.A."/>
            <person name="Jensen O.N."/>
            <person name="Pelaez A.I."/>
            <person name="Sanchez J."/>
            <person name="Ferrer M."/>
        </authorList>
    </citation>
    <scope>NUCLEOTIDE SEQUENCE</scope>
</reference>
<protein>
    <submittedName>
        <fullName evidence="2">Uncharacterized protein</fullName>
    </submittedName>
</protein>
<reference evidence="2" key="1">
    <citation type="submission" date="2013-08" db="EMBL/GenBank/DDBJ databases">
        <authorList>
            <person name="Mendez C."/>
            <person name="Richter M."/>
            <person name="Ferrer M."/>
            <person name="Sanchez J."/>
        </authorList>
    </citation>
    <scope>NUCLEOTIDE SEQUENCE</scope>
</reference>
<feature type="non-terminal residue" evidence="2">
    <location>
        <position position="138"/>
    </location>
</feature>
<keyword evidence="1" id="KW-0812">Transmembrane</keyword>
<dbReference type="EMBL" id="AUZZ01004390">
    <property type="protein sequence ID" value="EQD53842.1"/>
    <property type="molecule type" value="Genomic_DNA"/>
</dbReference>
<organism evidence="2">
    <name type="scientific">mine drainage metagenome</name>
    <dbReference type="NCBI Taxonomy" id="410659"/>
    <lineage>
        <taxon>unclassified sequences</taxon>
        <taxon>metagenomes</taxon>
        <taxon>ecological metagenomes</taxon>
    </lineage>
</organism>
<accession>T1A9Z9</accession>
<sequence>MTWFVPPTTTGLSLAAIVFFSFILGLVHGATPDEHTWPITFSYAIGSYSTRAGYRNGLTFSAAFTLQRAVASELAFLGLAALFAAVGLNAYIYILVGLAMAVVGYILLRRARYLHFHRWEMLLHRGLNRVLRGPPRGP</sequence>
<proteinExistence type="predicted"/>